<accession>A0A5C2S305</accession>
<evidence type="ECO:0000313" key="3">
    <source>
        <dbReference type="Proteomes" id="UP000313359"/>
    </source>
</evidence>
<evidence type="ECO:0000256" key="1">
    <source>
        <dbReference type="SAM" id="MobiDB-lite"/>
    </source>
</evidence>
<sequence length="152" mass="17253">MTRPARYPRRTTSIHMYGSRTRCSSRLLTFVTLAPPKRTAPRACCWRLGDFKAPWRRDDLLTLWGFSRGLLSPTIMCPLLPLAVRRSSNCQPGGGTGIHRQADRLHLHQKRDSPAGRQMSHNPSSKIDSNSTTYNTHSTYITSTSYNVQHSR</sequence>
<evidence type="ECO:0000313" key="2">
    <source>
        <dbReference type="EMBL" id="RPD57827.1"/>
    </source>
</evidence>
<feature type="region of interest" description="Disordered" evidence="1">
    <location>
        <begin position="109"/>
        <end position="134"/>
    </location>
</feature>
<name>A0A5C2S305_9APHY</name>
<keyword evidence="3" id="KW-1185">Reference proteome</keyword>
<proteinExistence type="predicted"/>
<organism evidence="2 3">
    <name type="scientific">Lentinus tigrinus ALCF2SS1-6</name>
    <dbReference type="NCBI Taxonomy" id="1328759"/>
    <lineage>
        <taxon>Eukaryota</taxon>
        <taxon>Fungi</taxon>
        <taxon>Dikarya</taxon>
        <taxon>Basidiomycota</taxon>
        <taxon>Agaricomycotina</taxon>
        <taxon>Agaricomycetes</taxon>
        <taxon>Polyporales</taxon>
        <taxon>Polyporaceae</taxon>
        <taxon>Lentinus</taxon>
    </lineage>
</organism>
<gene>
    <name evidence="2" type="ORF">L227DRAFT_198896</name>
</gene>
<protein>
    <submittedName>
        <fullName evidence="2">Uncharacterized protein</fullName>
    </submittedName>
</protein>
<reference evidence="2" key="1">
    <citation type="journal article" date="2018" name="Genome Biol. Evol.">
        <title>Genomics and development of Lentinus tigrinus, a white-rot wood-decaying mushroom with dimorphic fruiting bodies.</title>
        <authorList>
            <person name="Wu B."/>
            <person name="Xu Z."/>
            <person name="Knudson A."/>
            <person name="Carlson A."/>
            <person name="Chen N."/>
            <person name="Kovaka S."/>
            <person name="LaButti K."/>
            <person name="Lipzen A."/>
            <person name="Pennachio C."/>
            <person name="Riley R."/>
            <person name="Schakwitz W."/>
            <person name="Umezawa K."/>
            <person name="Ohm R.A."/>
            <person name="Grigoriev I.V."/>
            <person name="Nagy L.G."/>
            <person name="Gibbons J."/>
            <person name="Hibbett D."/>
        </authorList>
    </citation>
    <scope>NUCLEOTIDE SEQUENCE [LARGE SCALE GENOMIC DNA]</scope>
    <source>
        <strain evidence="2">ALCF2SS1-6</strain>
    </source>
</reference>
<dbReference type="Proteomes" id="UP000313359">
    <property type="component" value="Unassembled WGS sequence"/>
</dbReference>
<dbReference type="EMBL" id="ML122278">
    <property type="protein sequence ID" value="RPD57827.1"/>
    <property type="molecule type" value="Genomic_DNA"/>
</dbReference>
<feature type="compositionally biased region" description="Polar residues" evidence="1">
    <location>
        <begin position="119"/>
        <end position="128"/>
    </location>
</feature>
<dbReference type="AlphaFoldDB" id="A0A5C2S305"/>